<dbReference type="OrthoDB" id="507950at2"/>
<proteinExistence type="predicted"/>
<organism evidence="1 3">
    <name type="scientific">Candidatus Cryosericum odellii</name>
    <dbReference type="NCBI Taxonomy" id="2290917"/>
    <lineage>
        <taxon>Bacteria</taxon>
        <taxon>Pseudomonadati</taxon>
        <taxon>Caldisericota/Cryosericota group</taxon>
        <taxon>Candidatus Cryosericota</taxon>
        <taxon>Candidatus Cryosericia</taxon>
        <taxon>Candidatus Cryosericales</taxon>
        <taxon>Candidatus Cryosericaceae</taxon>
        <taxon>Candidatus Cryosericum</taxon>
    </lineage>
</organism>
<dbReference type="AlphaFoldDB" id="A0A398CWT0"/>
<protein>
    <submittedName>
        <fullName evidence="1">DUF3800 domain-containing protein</fullName>
    </submittedName>
</protein>
<dbReference type="Proteomes" id="UP000266260">
    <property type="component" value="Unassembled WGS sequence"/>
</dbReference>
<reference evidence="3 4" key="1">
    <citation type="submission" date="2018-09" db="EMBL/GenBank/DDBJ databases">
        <title>Discovery and Ecogenomic Context for Candidatus Cryosericales, a Global Caldiserica Order Active in Thawing Permafrost.</title>
        <authorList>
            <person name="Martinez M.A."/>
            <person name="Woodcroft B.J."/>
            <person name="Ignacio Espinoza J.C."/>
            <person name="Zayed A."/>
            <person name="Singleton C.M."/>
            <person name="Boyd J."/>
            <person name="Li Y.-F."/>
            <person name="Purvine S."/>
            <person name="Maughan H."/>
            <person name="Hodgkins S.B."/>
            <person name="Anderson D."/>
            <person name="Sederholm M."/>
            <person name="Temperton B."/>
            <person name="Saleska S.R."/>
            <person name="Tyson G.W."/>
            <person name="Rich V.I."/>
        </authorList>
    </citation>
    <scope>NUCLEOTIDE SEQUENCE [LARGE SCALE GENOMIC DNA]</scope>
    <source>
        <strain evidence="2 4">SMC5</strain>
        <strain evidence="1 3">SMC6</strain>
    </source>
</reference>
<evidence type="ECO:0000313" key="2">
    <source>
        <dbReference type="EMBL" id="RIE08441.1"/>
    </source>
</evidence>
<evidence type="ECO:0000313" key="4">
    <source>
        <dbReference type="Proteomes" id="UP000266489"/>
    </source>
</evidence>
<gene>
    <name evidence="2" type="ORF">SMC5_07995</name>
    <name evidence="1" type="ORF">SMC6_07165</name>
</gene>
<dbReference type="RefSeq" id="WP_119120288.1">
    <property type="nucleotide sequence ID" value="NZ_QXIT01000123.1"/>
</dbReference>
<name>A0A398CWT0_9BACT</name>
<dbReference type="EMBL" id="QXIU01000200">
    <property type="protein sequence ID" value="RIE08441.1"/>
    <property type="molecule type" value="Genomic_DNA"/>
</dbReference>
<keyword evidence="3" id="KW-1185">Reference proteome</keyword>
<sequence>MNRVPKYRMYIDETGTASMKCSTESNRYLSLTGVILDRNYASTTVASDLSTFKQRYFEYDPDNPVILHRAEIHSCKGAFCGLKDQEVRDSFNRDLHVLLTDWDYTVITAIIDKQAHKEQYGSWANEPYGYCMEVLTEKYVLWLKNHDGTGDVQAESRGANEDLALKKAYSTWYDSGTSYASTDLYHQHLTSGQLKLQPKIMNVPGLQIADLVAQPSFRYGLWTRTQATIPDYLSKTVGVLHDSKYNRRWDGTITGYGLKWLPK</sequence>
<evidence type="ECO:0000313" key="1">
    <source>
        <dbReference type="EMBL" id="RIE07222.1"/>
    </source>
</evidence>
<accession>A0A398DAZ6</accession>
<dbReference type="Pfam" id="PF12686">
    <property type="entry name" value="DUF3800"/>
    <property type="match status" value="1"/>
</dbReference>
<accession>A0A398CWT0</accession>
<comment type="caution">
    <text evidence="1">The sequence shown here is derived from an EMBL/GenBank/DDBJ whole genome shotgun (WGS) entry which is preliminary data.</text>
</comment>
<evidence type="ECO:0000313" key="3">
    <source>
        <dbReference type="Proteomes" id="UP000266260"/>
    </source>
</evidence>
<dbReference type="EMBL" id="QXIT01000123">
    <property type="protein sequence ID" value="RIE07222.1"/>
    <property type="molecule type" value="Genomic_DNA"/>
</dbReference>
<dbReference type="Proteomes" id="UP000266489">
    <property type="component" value="Unassembled WGS sequence"/>
</dbReference>
<dbReference type="InterPro" id="IPR024524">
    <property type="entry name" value="DUF3800"/>
</dbReference>